<sequence>MANGTRLPLDALDTLSSNNIRISAQAYFDAARAASLRALQTPRLDQQAADSQRQRAWKDQGNAQLLNRLADTMDSLKARHQQLEQHEQQNIRLRVQHSELKQQNSDKQQRNAELERQVMALKQQVQDVEAQRKRITERAKNKYREMQNSLDEKKMQLEDLERAWVMYMATVVGTIPGVHSSSVL</sequence>
<keyword evidence="3" id="KW-1185">Reference proteome</keyword>
<dbReference type="OrthoDB" id="10567566at2759"/>
<evidence type="ECO:0000313" key="3">
    <source>
        <dbReference type="Proteomes" id="UP001140513"/>
    </source>
</evidence>
<name>A0A9W8XTZ5_9PLEO</name>
<comment type="caution">
    <text evidence="2">The sequence shown here is derived from an EMBL/GenBank/DDBJ whole genome shotgun (WGS) entry which is preliminary data.</text>
</comment>
<dbReference type="EMBL" id="JAPEUX010000001">
    <property type="protein sequence ID" value="KAJ4359724.1"/>
    <property type="molecule type" value="Genomic_DNA"/>
</dbReference>
<gene>
    <name evidence="2" type="ORF">N0V89_000280</name>
</gene>
<dbReference type="Proteomes" id="UP001140513">
    <property type="component" value="Unassembled WGS sequence"/>
</dbReference>
<dbReference type="RefSeq" id="XP_056075926.1">
    <property type="nucleotide sequence ID" value="XM_056209104.1"/>
</dbReference>
<protein>
    <submittedName>
        <fullName evidence="2">Uncharacterized protein</fullName>
    </submittedName>
</protein>
<feature type="coiled-coil region" evidence="1">
    <location>
        <begin position="66"/>
        <end position="163"/>
    </location>
</feature>
<dbReference type="GeneID" id="80903810"/>
<evidence type="ECO:0000256" key="1">
    <source>
        <dbReference type="SAM" id="Coils"/>
    </source>
</evidence>
<organism evidence="2 3">
    <name type="scientific">Didymosphaeria variabile</name>
    <dbReference type="NCBI Taxonomy" id="1932322"/>
    <lineage>
        <taxon>Eukaryota</taxon>
        <taxon>Fungi</taxon>
        <taxon>Dikarya</taxon>
        <taxon>Ascomycota</taxon>
        <taxon>Pezizomycotina</taxon>
        <taxon>Dothideomycetes</taxon>
        <taxon>Pleosporomycetidae</taxon>
        <taxon>Pleosporales</taxon>
        <taxon>Massarineae</taxon>
        <taxon>Didymosphaeriaceae</taxon>
        <taxon>Didymosphaeria</taxon>
    </lineage>
</organism>
<evidence type="ECO:0000313" key="2">
    <source>
        <dbReference type="EMBL" id="KAJ4359724.1"/>
    </source>
</evidence>
<reference evidence="2" key="1">
    <citation type="submission" date="2022-10" db="EMBL/GenBank/DDBJ databases">
        <title>Tapping the CABI collections for fungal endophytes: first genome assemblies for Collariella, Neodidymelliopsis, Ascochyta clinopodiicola, Didymella pomorum, Didymosphaeria variabile, Neocosmospora piperis and Neocucurbitaria cava.</title>
        <authorList>
            <person name="Hill R."/>
        </authorList>
    </citation>
    <scope>NUCLEOTIDE SEQUENCE</scope>
    <source>
        <strain evidence="2">IMI 356815</strain>
    </source>
</reference>
<dbReference type="AlphaFoldDB" id="A0A9W8XTZ5"/>
<keyword evidence="1" id="KW-0175">Coiled coil</keyword>
<accession>A0A9W8XTZ5</accession>
<proteinExistence type="predicted"/>